<dbReference type="InterPro" id="IPR002020">
    <property type="entry name" value="Citrate_synthase"/>
</dbReference>
<proteinExistence type="inferred from homology"/>
<gene>
    <name evidence="6" type="primary">bolR</name>
</gene>
<evidence type="ECO:0000256" key="5">
    <source>
        <dbReference type="SAM" id="MobiDB-lite"/>
    </source>
</evidence>
<dbReference type="PANTHER" id="PTHR11739">
    <property type="entry name" value="CITRATE SYNTHASE"/>
    <property type="match status" value="1"/>
</dbReference>
<evidence type="ECO:0000256" key="1">
    <source>
        <dbReference type="ARBA" id="ARBA00004751"/>
    </source>
</evidence>
<dbReference type="Pfam" id="PF00285">
    <property type="entry name" value="Citrate_synt"/>
    <property type="match status" value="1"/>
</dbReference>
<dbReference type="InterPro" id="IPR016142">
    <property type="entry name" value="Citrate_synth-like_lrg_a-sub"/>
</dbReference>
<evidence type="ECO:0000313" key="6">
    <source>
        <dbReference type="EMBL" id="QNH85850.1"/>
    </source>
</evidence>
<dbReference type="EC" id="2.3.3.16" evidence="3"/>
<feature type="compositionally biased region" description="Low complexity" evidence="5">
    <location>
        <begin position="41"/>
        <end position="59"/>
    </location>
</feature>
<comment type="similarity">
    <text evidence="2">Belongs to the citrate synthase family.</text>
</comment>
<reference evidence="6" key="1">
    <citation type="journal article" date="2020" name="Angew. Chem. Int. Ed.">
        <title>Food-Poisoning Bacteria Employ a Citrate Synthase and a Type II NRPS to Synthesize Bolaamphiphilic Lipopeptide Antibiotics.</title>
        <authorList>
            <person name="Dose B."/>
            <person name="Ross C."/>
            <person name="Niehs S.P."/>
            <person name="Scherlach K."/>
            <person name="Bauer J.P."/>
            <person name="Hertweck C."/>
        </authorList>
    </citation>
    <scope>NUCLEOTIDE SEQUENCE</scope>
    <source>
        <strain evidence="6">HKI0521</strain>
    </source>
</reference>
<feature type="region of interest" description="Disordered" evidence="5">
    <location>
        <begin position="1"/>
        <end position="82"/>
    </location>
</feature>
<dbReference type="UniPathway" id="UPA00223">
    <property type="reaction ID" value="UER00717"/>
</dbReference>
<organism evidence="6">
    <name type="scientific">Burkholderia gladioli</name>
    <name type="common">Pseudomonas marginata</name>
    <name type="synonym">Phytomonas marginata</name>
    <dbReference type="NCBI Taxonomy" id="28095"/>
    <lineage>
        <taxon>Bacteria</taxon>
        <taxon>Pseudomonadati</taxon>
        <taxon>Pseudomonadota</taxon>
        <taxon>Betaproteobacteria</taxon>
        <taxon>Burkholderiales</taxon>
        <taxon>Burkholderiaceae</taxon>
        <taxon>Burkholderia</taxon>
    </lineage>
</organism>
<dbReference type="GO" id="GO:0005975">
    <property type="term" value="P:carbohydrate metabolic process"/>
    <property type="evidence" value="ECO:0007669"/>
    <property type="project" value="TreeGrafter"/>
</dbReference>
<dbReference type="InterPro" id="IPR036969">
    <property type="entry name" value="Citrate_synthase_sf"/>
</dbReference>
<comment type="pathway">
    <text evidence="1">Carbohydrate metabolism; tricarboxylic acid cycle; isocitrate from oxaloacetate: step 1/2.</text>
</comment>
<dbReference type="GO" id="GO:0005829">
    <property type="term" value="C:cytosol"/>
    <property type="evidence" value="ECO:0007669"/>
    <property type="project" value="TreeGrafter"/>
</dbReference>
<evidence type="ECO:0000256" key="3">
    <source>
        <dbReference type="ARBA" id="ARBA00012972"/>
    </source>
</evidence>
<keyword evidence="4" id="KW-0808">Transferase</keyword>
<dbReference type="EMBL" id="MT844061">
    <property type="protein sequence ID" value="QNH85850.1"/>
    <property type="molecule type" value="Genomic_DNA"/>
</dbReference>
<dbReference type="AlphaFoldDB" id="A0A7G7XYE0"/>
<dbReference type="SUPFAM" id="SSF48256">
    <property type="entry name" value="Citrate synthase"/>
    <property type="match status" value="1"/>
</dbReference>
<accession>A0A7G7XYE0</accession>
<dbReference type="Gene3D" id="1.10.230.10">
    <property type="entry name" value="Cytochrome P450-Terp, domain 2"/>
    <property type="match status" value="1"/>
</dbReference>
<name>A0A7G7XYE0_BURGA</name>
<dbReference type="GO" id="GO:0006099">
    <property type="term" value="P:tricarboxylic acid cycle"/>
    <property type="evidence" value="ECO:0007669"/>
    <property type="project" value="UniProtKB-UniPathway"/>
</dbReference>
<dbReference type="PANTHER" id="PTHR11739:SF4">
    <property type="entry name" value="CITRATE SYNTHASE, PEROXISOMAL"/>
    <property type="match status" value="1"/>
</dbReference>
<sequence>MHRWNDMETNPSSTAEPVEIAGRAERTAPAGRNMTGRAEAADQTARAASPPAAAAAGKPDGPPRDLFGRPVTRHRGTDIDGATLAPDEALRVRGMDLNALIGATSFEGALAHLWFDVEPGAAGHAEHELALRARLAELSGALLPGSAAQTVAAEMGAAGVAPVFAAAAGLLRGLDDAWARVATPSPFDADLEAMLGSAAAAPFLLRAAIEGSPFAAGARADDVVAFDAGSTHARRMLALTGARRHDARAEQTMDALLVAWHAGFGYITPTVLAPRVAIGTGITLSQAVAAGFMASGPSHVGAALEAMQWLTALADTVSAPRPPAALEAAARAAIDAALEARQTLYGFGHPLFTADPRPPHLRRLLGEFGLDGGPYLSLFDASCEHAAARRGLRPNIDFLTATALLELGVEAPSWGVGVGLGARIAAMCAHAVERRQRPAFGVNSATARRLLAAVPAGWL</sequence>
<protein>
    <recommendedName>
        <fullName evidence="3">citrate synthase (unknown stereospecificity)</fullName>
        <ecNumber evidence="3">2.3.3.16</ecNumber>
    </recommendedName>
</protein>
<dbReference type="InterPro" id="IPR016143">
    <property type="entry name" value="Citrate_synth-like_sm_a-sub"/>
</dbReference>
<dbReference type="Gene3D" id="1.10.580.10">
    <property type="entry name" value="Citrate Synthase, domain 1"/>
    <property type="match status" value="1"/>
</dbReference>
<evidence type="ECO:0000256" key="4">
    <source>
        <dbReference type="ARBA" id="ARBA00022679"/>
    </source>
</evidence>
<dbReference type="GO" id="GO:0036440">
    <property type="term" value="F:citrate synthase activity"/>
    <property type="evidence" value="ECO:0007669"/>
    <property type="project" value="UniProtKB-EC"/>
</dbReference>
<evidence type="ECO:0000256" key="2">
    <source>
        <dbReference type="ARBA" id="ARBA00010566"/>
    </source>
</evidence>